<protein>
    <submittedName>
        <fullName evidence="2">Methylmalonate-semialdehyde dehydrogenase (CoA acylating)</fullName>
    </submittedName>
</protein>
<name>A0A2A4X0U4_9GAMM</name>
<comment type="caution">
    <text evidence="2">The sequence shown here is derived from an EMBL/GenBank/DDBJ whole genome shotgun (WGS) entry which is preliminary data.</text>
</comment>
<dbReference type="SUPFAM" id="SSF53720">
    <property type="entry name" value="ALDH-like"/>
    <property type="match status" value="1"/>
</dbReference>
<feature type="non-terminal residue" evidence="2">
    <location>
        <position position="54"/>
    </location>
</feature>
<evidence type="ECO:0000313" key="2">
    <source>
        <dbReference type="EMBL" id="PCI75705.1"/>
    </source>
</evidence>
<gene>
    <name evidence="2" type="ORF">COB20_12230</name>
</gene>
<dbReference type="AlphaFoldDB" id="A0A2A4X0U4"/>
<dbReference type="InterPro" id="IPR016162">
    <property type="entry name" value="Ald_DH_N"/>
</dbReference>
<evidence type="ECO:0000256" key="1">
    <source>
        <dbReference type="ARBA" id="ARBA00023002"/>
    </source>
</evidence>
<evidence type="ECO:0000313" key="3">
    <source>
        <dbReference type="Proteomes" id="UP000218767"/>
    </source>
</evidence>
<proteinExistence type="predicted"/>
<dbReference type="EMBL" id="NVUL01000069">
    <property type="protein sequence ID" value="PCI75705.1"/>
    <property type="molecule type" value="Genomic_DNA"/>
</dbReference>
<reference evidence="3" key="1">
    <citation type="submission" date="2017-08" db="EMBL/GenBank/DDBJ databases">
        <title>A dynamic microbial community with high functional redundancy inhabits the cold, oxic subseafloor aquifer.</title>
        <authorList>
            <person name="Tully B.J."/>
            <person name="Wheat C.G."/>
            <person name="Glazer B.T."/>
            <person name="Huber J.A."/>
        </authorList>
    </citation>
    <scope>NUCLEOTIDE SEQUENCE [LARGE SCALE GENOMIC DNA]</scope>
</reference>
<accession>A0A2A4X0U4</accession>
<dbReference type="InterPro" id="IPR016161">
    <property type="entry name" value="Ald_DH/histidinol_DH"/>
</dbReference>
<keyword evidence="1" id="KW-0560">Oxidoreductase</keyword>
<dbReference type="GO" id="GO:0016491">
    <property type="term" value="F:oxidoreductase activity"/>
    <property type="evidence" value="ECO:0007669"/>
    <property type="project" value="UniProtKB-KW"/>
</dbReference>
<dbReference type="Proteomes" id="UP000218767">
    <property type="component" value="Unassembled WGS sequence"/>
</dbReference>
<dbReference type="Gene3D" id="3.40.605.10">
    <property type="entry name" value="Aldehyde Dehydrogenase, Chain A, domain 1"/>
    <property type="match status" value="1"/>
</dbReference>
<sequence length="54" mass="5661">MSSTETPKALGHYIGGRERAGSGEALDVFNPATGKVEKRLACALDAELEEAIEA</sequence>
<organism evidence="2 3">
    <name type="scientific">SAR86 cluster bacterium</name>
    <dbReference type="NCBI Taxonomy" id="2030880"/>
    <lineage>
        <taxon>Bacteria</taxon>
        <taxon>Pseudomonadati</taxon>
        <taxon>Pseudomonadota</taxon>
        <taxon>Gammaproteobacteria</taxon>
        <taxon>SAR86 cluster</taxon>
    </lineage>
</organism>